<organism evidence="2 3">
    <name type="scientific">Thiospirillum jenense</name>
    <dbReference type="NCBI Taxonomy" id="1653858"/>
    <lineage>
        <taxon>Bacteria</taxon>
        <taxon>Pseudomonadati</taxon>
        <taxon>Pseudomonadota</taxon>
        <taxon>Gammaproteobacteria</taxon>
        <taxon>Chromatiales</taxon>
        <taxon>Chromatiaceae</taxon>
        <taxon>Thiospirillum</taxon>
    </lineage>
</organism>
<dbReference type="EMBL" id="JABVCQ010000005">
    <property type="protein sequence ID" value="MBB1125254.1"/>
    <property type="molecule type" value="Genomic_DNA"/>
</dbReference>
<dbReference type="AlphaFoldDB" id="A0A839H858"/>
<feature type="compositionally biased region" description="Polar residues" evidence="1">
    <location>
        <begin position="31"/>
        <end position="45"/>
    </location>
</feature>
<gene>
    <name evidence="2" type="ORF">HUK38_03285</name>
</gene>
<comment type="caution">
    <text evidence="2">The sequence shown here is derived from an EMBL/GenBank/DDBJ whole genome shotgun (WGS) entry which is preliminary data.</text>
</comment>
<reference evidence="2 3" key="1">
    <citation type="journal article" date="2020" name="Arch. Microbiol.">
        <title>The genome sequence of the giant phototrophic gammaproteobacterium Thiospirillum jenense gives insight into its physiological properties and phylogenetic relationships.</title>
        <authorList>
            <person name="Imhoff J.F."/>
            <person name="Meyer T.E."/>
            <person name="Kyndt J.A."/>
        </authorList>
    </citation>
    <scope>NUCLEOTIDE SEQUENCE [LARGE SCALE GENOMIC DNA]</scope>
    <source>
        <strain evidence="2 3">DSM 216</strain>
    </source>
</reference>
<evidence type="ECO:0000313" key="2">
    <source>
        <dbReference type="EMBL" id="MBB1125254.1"/>
    </source>
</evidence>
<protein>
    <submittedName>
        <fullName evidence="2">Uncharacterized protein</fullName>
    </submittedName>
</protein>
<evidence type="ECO:0000256" key="1">
    <source>
        <dbReference type="SAM" id="MobiDB-lite"/>
    </source>
</evidence>
<name>A0A839H858_9GAMM</name>
<accession>A0A839H858</accession>
<sequence length="52" mass="5252">MLAGLAVVALLVGSIQTTVLLSTTEQADAQAVSSSAPQTVQNTAPINVLDEN</sequence>
<evidence type="ECO:0000313" key="3">
    <source>
        <dbReference type="Proteomes" id="UP000548632"/>
    </source>
</evidence>
<keyword evidence="3" id="KW-1185">Reference proteome</keyword>
<proteinExistence type="predicted"/>
<feature type="region of interest" description="Disordered" evidence="1">
    <location>
        <begin position="31"/>
        <end position="52"/>
    </location>
</feature>
<dbReference type="Proteomes" id="UP000548632">
    <property type="component" value="Unassembled WGS sequence"/>
</dbReference>
<dbReference type="RefSeq" id="WP_182582436.1">
    <property type="nucleotide sequence ID" value="NZ_JABVCQ010000005.1"/>
</dbReference>